<dbReference type="SUPFAM" id="SSF53335">
    <property type="entry name" value="S-adenosyl-L-methionine-dependent methyltransferases"/>
    <property type="match status" value="1"/>
</dbReference>
<sequence>MKTRMTNLVHELLAGHLRPKDKAIDATAGNGHDTLFLAKAVGGQGMVFAFDIQPEAIEQTRAKLTQEQIENVRLILAGHERMGELVSKEYLGQIAAITFNLGYRPGSDKSLVTQPETTLTAIECGLNYLKPNGLVTIVAYVGHPGGEEEANAVRNWLEKLDKKLFDWKLYESEAPQSPCTFVLRKL</sequence>
<accession>A0A8E6B2G0</accession>
<dbReference type="PANTHER" id="PTHR35276:SF1">
    <property type="entry name" value="TRNA (MNM(5)S(2)U34)-METHYLTRANSFERASE, CHLOROPLASTIC"/>
    <property type="match status" value="1"/>
</dbReference>
<dbReference type="GO" id="GO:0008168">
    <property type="term" value="F:methyltransferase activity"/>
    <property type="evidence" value="ECO:0007669"/>
    <property type="project" value="UniProtKB-KW"/>
</dbReference>
<protein>
    <submittedName>
        <fullName evidence="1">Methyltransferase domain-containing protein</fullName>
    </submittedName>
</protein>
<gene>
    <name evidence="1" type="ORF">KIH39_13190</name>
</gene>
<dbReference type="InterPro" id="IPR029063">
    <property type="entry name" value="SAM-dependent_MTases_sf"/>
</dbReference>
<keyword evidence="2" id="KW-1185">Reference proteome</keyword>
<dbReference type="Gene3D" id="3.40.50.150">
    <property type="entry name" value="Vaccinia Virus protein VP39"/>
    <property type="match status" value="1"/>
</dbReference>
<dbReference type="AlphaFoldDB" id="A0A8E6B2G0"/>
<name>A0A8E6B2G0_9BACT</name>
<keyword evidence="1" id="KW-0489">Methyltransferase</keyword>
<dbReference type="EMBL" id="CP074694">
    <property type="protein sequence ID" value="QVL29826.1"/>
    <property type="molecule type" value="Genomic_DNA"/>
</dbReference>
<dbReference type="PANTHER" id="PTHR35276">
    <property type="entry name" value="S-ADENOSYL-L-METHIONINE-DEPENDENT METHYLTRANSFERASES SUPERFAMILY PROTEIN"/>
    <property type="match status" value="1"/>
</dbReference>
<keyword evidence="1" id="KW-0808">Transferase</keyword>
<dbReference type="Proteomes" id="UP000676194">
    <property type="component" value="Chromosome"/>
</dbReference>
<proteinExistence type="predicted"/>
<evidence type="ECO:0000313" key="2">
    <source>
        <dbReference type="Proteomes" id="UP000676194"/>
    </source>
</evidence>
<dbReference type="CDD" id="cd02440">
    <property type="entry name" value="AdoMet_MTases"/>
    <property type="match status" value="1"/>
</dbReference>
<reference evidence="1" key="1">
    <citation type="submission" date="2021-05" db="EMBL/GenBank/DDBJ databases">
        <title>Complete genome sequence of the cellulolytic planctomycete Telmatocola sphagniphila SP2T and characterization of the first cellulase from planctomycetes.</title>
        <authorList>
            <person name="Rakitin A.L."/>
            <person name="Beletsky A.V."/>
            <person name="Naumoff D.G."/>
            <person name="Kulichevskaya I.S."/>
            <person name="Mardanov A.V."/>
            <person name="Ravin N.V."/>
            <person name="Dedysh S.N."/>
        </authorList>
    </citation>
    <scope>NUCLEOTIDE SEQUENCE</scope>
    <source>
        <strain evidence="1">SP2T</strain>
    </source>
</reference>
<evidence type="ECO:0000313" key="1">
    <source>
        <dbReference type="EMBL" id="QVL29826.1"/>
    </source>
</evidence>
<dbReference type="RefSeq" id="WP_213493708.1">
    <property type="nucleotide sequence ID" value="NZ_CP074694.1"/>
</dbReference>
<dbReference type="Pfam" id="PF06962">
    <property type="entry name" value="rRNA_methylase"/>
    <property type="match status" value="1"/>
</dbReference>
<dbReference type="KEGG" id="tsph:KIH39_13190"/>
<dbReference type="InterPro" id="IPR010719">
    <property type="entry name" value="MnmM_MeTrfase"/>
</dbReference>
<dbReference type="GO" id="GO:0032259">
    <property type="term" value="P:methylation"/>
    <property type="evidence" value="ECO:0007669"/>
    <property type="project" value="UniProtKB-KW"/>
</dbReference>
<organism evidence="1 2">
    <name type="scientific">Telmatocola sphagniphila</name>
    <dbReference type="NCBI Taxonomy" id="1123043"/>
    <lineage>
        <taxon>Bacteria</taxon>
        <taxon>Pseudomonadati</taxon>
        <taxon>Planctomycetota</taxon>
        <taxon>Planctomycetia</taxon>
        <taxon>Gemmatales</taxon>
        <taxon>Gemmataceae</taxon>
    </lineage>
</organism>